<evidence type="ECO:0000313" key="2">
    <source>
        <dbReference type="Proteomes" id="UP000188604"/>
    </source>
</evidence>
<dbReference type="STRING" id="320497.A0U93_14040"/>
<dbReference type="EMBL" id="CP014691">
    <property type="protein sequence ID" value="AQS88857.1"/>
    <property type="molecule type" value="Genomic_DNA"/>
</dbReference>
<dbReference type="KEGG" id="nch:A0U93_14040"/>
<keyword evidence="2" id="KW-1185">Reference proteome</keyword>
<organism evidence="1 2">
    <name type="scientific">Neoasaia chiangmaiensis</name>
    <dbReference type="NCBI Taxonomy" id="320497"/>
    <lineage>
        <taxon>Bacteria</taxon>
        <taxon>Pseudomonadati</taxon>
        <taxon>Pseudomonadota</taxon>
        <taxon>Alphaproteobacteria</taxon>
        <taxon>Acetobacterales</taxon>
        <taxon>Acetobacteraceae</taxon>
        <taxon>Neoasaia</taxon>
    </lineage>
</organism>
<dbReference type="AlphaFoldDB" id="A0A1U9KT17"/>
<evidence type="ECO:0000313" key="1">
    <source>
        <dbReference type="EMBL" id="AQS88857.1"/>
    </source>
</evidence>
<gene>
    <name evidence="1" type="ORF">A0U93_14040</name>
</gene>
<protein>
    <submittedName>
        <fullName evidence="1">Uncharacterized protein</fullName>
    </submittedName>
</protein>
<proteinExistence type="predicted"/>
<sequence>MGVLAALAAEVAQIVLLLLAAPLWVDVMQAVGAWMGGERAAPFGTRWREIIAGWRRGDAVGFFAWATLVPAMAATAILPLGTVHTLLACLADPLAIGLMLLATRLPLWVRVPSDVVLRRNILARLAVSREWQTTLMLVPLLALTSALLAIGLPGVDGLAGLVRDMRAQPVSALTGALVFAALGILLVVQGRLLSAEEFDTLAPSAEGRERAVLRYGHDVASGCWLLLMADLAMPGLMGNGARLSMTMTGWAVAPLRLAAVAALVAVVRGLAPRAPSRHAAIFAGAAVLLVLAGRLSA</sequence>
<reference evidence="1 2" key="1">
    <citation type="submission" date="2016-03" db="EMBL/GenBank/DDBJ databases">
        <title>Acetic acid bacteria sequencing.</title>
        <authorList>
            <person name="Brandt J."/>
            <person name="Jakob F."/>
            <person name="Vogel R.F."/>
        </authorList>
    </citation>
    <scope>NUCLEOTIDE SEQUENCE [LARGE SCALE GENOMIC DNA]</scope>
    <source>
        <strain evidence="1 2">NBRC 101099</strain>
    </source>
</reference>
<accession>A0A1U9KT17</accession>
<name>A0A1U9KT17_9PROT</name>
<dbReference type="Proteomes" id="UP000188604">
    <property type="component" value="Chromosome"/>
</dbReference>